<organism evidence="2 3">
    <name type="scientific">Bradyrhizobium diazoefficiens (strain JCM 10833 / BCRC 13528 / IAM 13628 / NBRC 14792 / USDA 110)</name>
    <dbReference type="NCBI Taxonomy" id="224911"/>
    <lineage>
        <taxon>Bacteria</taxon>
        <taxon>Pseudomonadati</taxon>
        <taxon>Pseudomonadota</taxon>
        <taxon>Alphaproteobacteria</taxon>
        <taxon>Hyphomicrobiales</taxon>
        <taxon>Nitrobacteraceae</taxon>
        <taxon>Bradyrhizobium</taxon>
    </lineage>
</organism>
<reference evidence="3" key="1">
    <citation type="journal article" date="2002" name="DNA Res.">
        <title>Complete genomic sequence of nitrogen-fixing symbiotic bacterium Bradyrhizobium japonicum USDA110.</title>
        <authorList>
            <person name="Kaneko T."/>
            <person name="Nakamura Y."/>
            <person name="Sato S."/>
            <person name="Minamisawa K."/>
            <person name="Uchiumi T."/>
            <person name="Sasamoto S."/>
            <person name="Watanabe A."/>
            <person name="Idesawa K."/>
            <person name="Iriguchi M."/>
            <person name="Kawashima K."/>
            <person name="Kohara M."/>
            <person name="Matsumoto M."/>
            <person name="Shimpo S."/>
            <person name="Tsuruoka H."/>
            <person name="Wada T."/>
            <person name="Yamada M."/>
            <person name="Tabata S."/>
        </authorList>
    </citation>
    <scope>NUCLEOTIDE SEQUENCE [LARGE SCALE GENOMIC DNA]</scope>
    <source>
        <strain evidence="3">JCM 10833 / BCRC 13528 / IAM 13628 / NBRC 14792 / USDA 110</strain>
    </source>
</reference>
<dbReference type="STRING" id="224911.AAV28_12420"/>
<dbReference type="KEGG" id="bja:bll3081"/>
<feature type="domain" description="DUF6815" evidence="1">
    <location>
        <begin position="265"/>
        <end position="374"/>
    </location>
</feature>
<dbReference type="InterPro" id="IPR049212">
    <property type="entry name" value="DUF6815"/>
</dbReference>
<dbReference type="PhylomeDB" id="Q89QP3"/>
<gene>
    <name evidence="2" type="ordered locus">bll3081</name>
</gene>
<name>Q89QP3_BRADU</name>
<evidence type="ECO:0000313" key="3">
    <source>
        <dbReference type="Proteomes" id="UP000002526"/>
    </source>
</evidence>
<dbReference type="OrthoDB" id="1404368at2"/>
<keyword evidence="3" id="KW-1185">Reference proteome</keyword>
<dbReference type="Pfam" id="PF20668">
    <property type="entry name" value="DUF6815"/>
    <property type="match status" value="1"/>
</dbReference>
<protein>
    <submittedName>
        <fullName evidence="2">Bll3081 protein</fullName>
    </submittedName>
</protein>
<dbReference type="HOGENOM" id="CLU_756064_0_0_5"/>
<dbReference type="EnsemblBacteria" id="BAC48346">
    <property type="protein sequence ID" value="BAC48346"/>
    <property type="gene ID" value="BAC48346"/>
</dbReference>
<dbReference type="eggNOG" id="COG0189">
    <property type="taxonomic scope" value="Bacteria"/>
</dbReference>
<dbReference type="EMBL" id="BA000040">
    <property type="protein sequence ID" value="BAC48346.1"/>
    <property type="molecule type" value="Genomic_DNA"/>
</dbReference>
<dbReference type="InParanoid" id="Q89QP3"/>
<dbReference type="AlphaFoldDB" id="Q89QP3"/>
<dbReference type="PATRIC" id="fig|224911.5.peg.3067"/>
<evidence type="ECO:0000259" key="1">
    <source>
        <dbReference type="Pfam" id="PF20668"/>
    </source>
</evidence>
<sequence length="402" mass="44346">MEPRDRLESRGRSHVRSSAWGQCRPPMRLRSKLCAARTSWSLRMDTEQHFPLRSTVAILSRGDAAARADATPQNSRFVRVFEALAAAGIEARPVIYDETFADAVRDQLLAVDGVLVWVDPIHQGKTRADLDPLLRDVAARGPWVSAHPDVILKMGVKEVLYRTRHLGWGADTHRYDTTASFRAEFPSRLQTDGPRVLKQNRGNGGQGVWKVEAIAEASAMVRVLHATRGSLPEDMPLDAFIARCEPYFGWGGCIIDQAFQSRLPDGMIRCYMSGSKVAGFGQQRIKALIPPPPEGPDAAEAQPGPRIMHGPDAPPFQALRRSMENEWTPQMMDTLDIDESSLPVIWDADFLYGPRNAAGADTYVLCEINASSCFAIPEEAPAAIARTVKHRLLTTQEAGSGR</sequence>
<dbReference type="Proteomes" id="UP000002526">
    <property type="component" value="Chromosome"/>
</dbReference>
<dbReference type="NCBIfam" id="NF033816">
    <property type="entry name" value="Cj0069_fam"/>
    <property type="match status" value="1"/>
</dbReference>
<proteinExistence type="predicted"/>
<accession>Q89QP3</accession>
<evidence type="ECO:0000313" key="2">
    <source>
        <dbReference type="EMBL" id="BAC48346.1"/>
    </source>
</evidence>